<dbReference type="EMBL" id="JAYGIL010000064">
    <property type="protein sequence ID" value="MEA5406088.1"/>
    <property type="molecule type" value="Genomic_DNA"/>
</dbReference>
<proteinExistence type="predicted"/>
<accession>A0ABU5SC91</accession>
<evidence type="ECO:0000313" key="2">
    <source>
        <dbReference type="Proteomes" id="UP001303899"/>
    </source>
</evidence>
<gene>
    <name evidence="1" type="ORF">VB776_24325</name>
</gene>
<organism evidence="1 2">
    <name type="scientific">Arcicella gelida</name>
    <dbReference type="NCBI Taxonomy" id="2984195"/>
    <lineage>
        <taxon>Bacteria</taxon>
        <taxon>Pseudomonadati</taxon>
        <taxon>Bacteroidota</taxon>
        <taxon>Cytophagia</taxon>
        <taxon>Cytophagales</taxon>
        <taxon>Flectobacillaceae</taxon>
        <taxon>Arcicella</taxon>
    </lineage>
</organism>
<comment type="caution">
    <text evidence="1">The sequence shown here is derived from an EMBL/GenBank/DDBJ whole genome shotgun (WGS) entry which is preliminary data.</text>
</comment>
<dbReference type="RefSeq" id="WP_323699451.1">
    <property type="nucleotide sequence ID" value="NZ_JAYGIL010000064.1"/>
</dbReference>
<protein>
    <submittedName>
        <fullName evidence="1">Uncharacterized protein</fullName>
    </submittedName>
</protein>
<reference evidence="1 2" key="1">
    <citation type="submission" date="2023-12" db="EMBL/GenBank/DDBJ databases">
        <title>Novel species of the genus Arcicella isolated from rivers.</title>
        <authorList>
            <person name="Lu H."/>
        </authorList>
    </citation>
    <scope>NUCLEOTIDE SEQUENCE [LARGE SCALE GENOMIC DNA]</scope>
    <source>
        <strain evidence="1 2">DC2W</strain>
    </source>
</reference>
<evidence type="ECO:0000313" key="1">
    <source>
        <dbReference type="EMBL" id="MEA5406088.1"/>
    </source>
</evidence>
<sequence length="536" mass="59502">MSNLHFTKRQLFILCFCILNIFVLSCKNVDIDPKQQNNESRIANTKQWFEKKVLNVAAARKNGGFALDDVEIDWNNVKINEAKSGKDYFMIPLKHQQFIDVSSGHEVKTPPMKLIIREDEKGEKVAYILQVIPDDDSDEAKKKPFSGTVRMTTWKGTLVKGWKIKNGKVINRFTSKNTLNIIKNGRTAYGEIPDCVEDTYTDYVFECFFSAVVTCPIPRPPFQEIKVYGSYFYSYDKNGCTSPPSMYFGGCSSPEWDLVEENDYSLSYIVTTCDGINIDEWAGYGSFEEYACEMYGTYCDEPSYEPSCGYGFIKDAYGNCVYCPNGGRCGDNTGTTNETSISQLYIPGQDHEAINIQKYINCFGVIDNSSTYKLTIYVDEPVAGSGKTVSEIFNVGHTYIGLEKITSGNVVRQVVGFYPNNITTNYVQSHLADNGGDHFTVSASYTLSPSQFSQAINGAIYQGSQLYNISEYNCTNAATYICSAAGITIPQNETSFPFALGDGQAPGQLGYDLRLQTGNHINKNGGNAPLSSGPCN</sequence>
<name>A0ABU5SC91_9BACT</name>
<dbReference type="Proteomes" id="UP001303899">
    <property type="component" value="Unassembled WGS sequence"/>
</dbReference>
<keyword evidence="2" id="KW-1185">Reference proteome</keyword>